<dbReference type="AlphaFoldDB" id="A0A094WHD5"/>
<dbReference type="Proteomes" id="UP000029452">
    <property type="component" value="Unassembled WGS sequence"/>
</dbReference>
<proteinExistence type="predicted"/>
<reference evidence="1 2" key="1">
    <citation type="submission" date="2014-06" db="EMBL/GenBank/DDBJ databases">
        <title>Draft genome sequence of iron oxidizing acidophile Leptospirillum ferriphilum DSM14647.</title>
        <authorList>
            <person name="Cardenas J.P."/>
            <person name="Lazcano M."/>
            <person name="Ossandon F.J."/>
            <person name="Corbett M."/>
            <person name="Holmes D.S."/>
            <person name="Watkin E."/>
        </authorList>
    </citation>
    <scope>NUCLEOTIDE SEQUENCE [LARGE SCALE GENOMIC DNA]</scope>
    <source>
        <strain evidence="1 2">DSM 14647</strain>
    </source>
</reference>
<comment type="caution">
    <text evidence="1">The sequence shown here is derived from an EMBL/GenBank/DDBJ whole genome shotgun (WGS) entry which is preliminary data.</text>
</comment>
<organism evidence="1 2">
    <name type="scientific">Leptospirillum ferriphilum</name>
    <dbReference type="NCBI Taxonomy" id="178606"/>
    <lineage>
        <taxon>Bacteria</taxon>
        <taxon>Pseudomonadati</taxon>
        <taxon>Nitrospirota</taxon>
        <taxon>Nitrospiria</taxon>
        <taxon>Nitrospirales</taxon>
        <taxon>Nitrospiraceae</taxon>
        <taxon>Leptospirillum</taxon>
    </lineage>
</organism>
<gene>
    <name evidence="1" type="ORF">LptCag_2501</name>
</gene>
<evidence type="ECO:0000313" key="1">
    <source>
        <dbReference type="EMBL" id="KGA95067.1"/>
    </source>
</evidence>
<name>A0A094WHD5_9BACT</name>
<dbReference type="PATRIC" id="fig|178606.4.peg.283"/>
<protein>
    <submittedName>
        <fullName evidence="1">Uncharacterized protein</fullName>
    </submittedName>
</protein>
<dbReference type="EMBL" id="JPGK01000001">
    <property type="protein sequence ID" value="KGA95067.1"/>
    <property type="molecule type" value="Genomic_DNA"/>
</dbReference>
<evidence type="ECO:0000313" key="2">
    <source>
        <dbReference type="Proteomes" id="UP000029452"/>
    </source>
</evidence>
<sequence length="45" mass="5717">MQERSRSLRMVEDENRIVCLDCRPEKNYEIIFLRFLRERSRVWRS</sequence>
<accession>A0A094WHD5</accession>